<keyword evidence="2" id="KW-0812">Transmembrane</keyword>
<proteinExistence type="predicted"/>
<evidence type="ECO:0000313" key="3">
    <source>
        <dbReference type="EMBL" id="EFX81423.1"/>
    </source>
</evidence>
<feature type="transmembrane region" description="Helical" evidence="2">
    <location>
        <begin position="9"/>
        <end position="28"/>
    </location>
</feature>
<dbReference type="Proteomes" id="UP000000305">
    <property type="component" value="Unassembled WGS sequence"/>
</dbReference>
<dbReference type="KEGG" id="dpx:DAPPUDRAFT_303435"/>
<dbReference type="AlphaFoldDB" id="E9GGN5"/>
<sequence>MDSKFAGRFSVVVFILITLSTGLMKALFPAVYDLIGSSCLVLAGLSVLAICIIYCVIPNIHSNSLSNKSKADSTPKTSKESHTCNSKTTTVLMEEKPQLLVINGATCLHM</sequence>
<accession>E9GGN5</accession>
<keyword evidence="2" id="KW-1133">Transmembrane helix</keyword>
<feature type="transmembrane region" description="Helical" evidence="2">
    <location>
        <begin position="34"/>
        <end position="57"/>
    </location>
</feature>
<keyword evidence="4" id="KW-1185">Reference proteome</keyword>
<dbReference type="HOGENOM" id="CLU_2173520_0_0_1"/>
<evidence type="ECO:0000256" key="1">
    <source>
        <dbReference type="SAM" id="MobiDB-lite"/>
    </source>
</evidence>
<protein>
    <submittedName>
        <fullName evidence="3">Uncharacterized protein</fullName>
    </submittedName>
</protein>
<feature type="region of interest" description="Disordered" evidence="1">
    <location>
        <begin position="65"/>
        <end position="86"/>
    </location>
</feature>
<organism evidence="3 4">
    <name type="scientific">Daphnia pulex</name>
    <name type="common">Water flea</name>
    <dbReference type="NCBI Taxonomy" id="6669"/>
    <lineage>
        <taxon>Eukaryota</taxon>
        <taxon>Metazoa</taxon>
        <taxon>Ecdysozoa</taxon>
        <taxon>Arthropoda</taxon>
        <taxon>Crustacea</taxon>
        <taxon>Branchiopoda</taxon>
        <taxon>Diplostraca</taxon>
        <taxon>Cladocera</taxon>
        <taxon>Anomopoda</taxon>
        <taxon>Daphniidae</taxon>
        <taxon>Daphnia</taxon>
    </lineage>
</organism>
<evidence type="ECO:0000313" key="4">
    <source>
        <dbReference type="Proteomes" id="UP000000305"/>
    </source>
</evidence>
<feature type="compositionally biased region" description="Basic and acidic residues" evidence="1">
    <location>
        <begin position="69"/>
        <end position="82"/>
    </location>
</feature>
<name>E9GGN5_DAPPU</name>
<keyword evidence="2" id="KW-0472">Membrane</keyword>
<evidence type="ECO:0000256" key="2">
    <source>
        <dbReference type="SAM" id="Phobius"/>
    </source>
</evidence>
<reference evidence="3 4" key="1">
    <citation type="journal article" date="2011" name="Science">
        <title>The ecoresponsive genome of Daphnia pulex.</title>
        <authorList>
            <person name="Colbourne J.K."/>
            <person name="Pfrender M.E."/>
            <person name="Gilbert D."/>
            <person name="Thomas W.K."/>
            <person name="Tucker A."/>
            <person name="Oakley T.H."/>
            <person name="Tokishita S."/>
            <person name="Aerts A."/>
            <person name="Arnold G.J."/>
            <person name="Basu M.K."/>
            <person name="Bauer D.J."/>
            <person name="Caceres C.E."/>
            <person name="Carmel L."/>
            <person name="Casola C."/>
            <person name="Choi J.H."/>
            <person name="Detter J.C."/>
            <person name="Dong Q."/>
            <person name="Dusheyko S."/>
            <person name="Eads B.D."/>
            <person name="Frohlich T."/>
            <person name="Geiler-Samerotte K.A."/>
            <person name="Gerlach D."/>
            <person name="Hatcher P."/>
            <person name="Jogdeo S."/>
            <person name="Krijgsveld J."/>
            <person name="Kriventseva E.V."/>
            <person name="Kultz D."/>
            <person name="Laforsch C."/>
            <person name="Lindquist E."/>
            <person name="Lopez J."/>
            <person name="Manak J.R."/>
            <person name="Muller J."/>
            <person name="Pangilinan J."/>
            <person name="Patwardhan R.P."/>
            <person name="Pitluck S."/>
            <person name="Pritham E.J."/>
            <person name="Rechtsteiner A."/>
            <person name="Rho M."/>
            <person name="Rogozin I.B."/>
            <person name="Sakarya O."/>
            <person name="Salamov A."/>
            <person name="Schaack S."/>
            <person name="Shapiro H."/>
            <person name="Shiga Y."/>
            <person name="Skalitzky C."/>
            <person name="Smith Z."/>
            <person name="Souvorov A."/>
            <person name="Sung W."/>
            <person name="Tang Z."/>
            <person name="Tsuchiya D."/>
            <person name="Tu H."/>
            <person name="Vos H."/>
            <person name="Wang M."/>
            <person name="Wolf Y.I."/>
            <person name="Yamagata H."/>
            <person name="Yamada T."/>
            <person name="Ye Y."/>
            <person name="Shaw J.R."/>
            <person name="Andrews J."/>
            <person name="Crease T.J."/>
            <person name="Tang H."/>
            <person name="Lucas S.M."/>
            <person name="Robertson H.M."/>
            <person name="Bork P."/>
            <person name="Koonin E.V."/>
            <person name="Zdobnov E.M."/>
            <person name="Grigoriev I.V."/>
            <person name="Lynch M."/>
            <person name="Boore J.L."/>
        </authorList>
    </citation>
    <scope>NUCLEOTIDE SEQUENCE [LARGE SCALE GENOMIC DNA]</scope>
</reference>
<gene>
    <name evidence="3" type="ORF">DAPPUDRAFT_303435</name>
</gene>
<dbReference type="InParanoid" id="E9GGN5"/>
<dbReference type="EMBL" id="GL732543">
    <property type="protein sequence ID" value="EFX81423.1"/>
    <property type="molecule type" value="Genomic_DNA"/>
</dbReference>
<dbReference type="OrthoDB" id="6358039at2759"/>